<dbReference type="InterPro" id="IPR004398">
    <property type="entry name" value="RNA_MeTrfase_RsmD"/>
</dbReference>
<dbReference type="PANTHER" id="PTHR43542:SF1">
    <property type="entry name" value="METHYLTRANSFERASE"/>
    <property type="match status" value="1"/>
</dbReference>
<keyword evidence="4" id="KW-1185">Reference proteome</keyword>
<reference evidence="3" key="1">
    <citation type="submission" date="2017-07" db="EMBL/GenBank/DDBJ databases">
        <title>Taro Niue Genome Assembly and Annotation.</title>
        <authorList>
            <person name="Atibalentja N."/>
            <person name="Keating K."/>
            <person name="Fields C.J."/>
        </authorList>
    </citation>
    <scope>NUCLEOTIDE SEQUENCE</scope>
    <source>
        <strain evidence="3">Niue_2</strain>
        <tissue evidence="3">Leaf</tissue>
    </source>
</reference>
<evidence type="ECO:0000313" key="3">
    <source>
        <dbReference type="EMBL" id="MQL94144.1"/>
    </source>
</evidence>
<evidence type="ECO:0000256" key="2">
    <source>
        <dbReference type="ARBA" id="ARBA00022679"/>
    </source>
</evidence>
<dbReference type="Proteomes" id="UP000652761">
    <property type="component" value="Unassembled WGS sequence"/>
</dbReference>
<protein>
    <submittedName>
        <fullName evidence="3">Uncharacterized protein</fullName>
    </submittedName>
</protein>
<dbReference type="OrthoDB" id="3548at2759"/>
<organism evidence="3 4">
    <name type="scientific">Colocasia esculenta</name>
    <name type="common">Wild taro</name>
    <name type="synonym">Arum esculentum</name>
    <dbReference type="NCBI Taxonomy" id="4460"/>
    <lineage>
        <taxon>Eukaryota</taxon>
        <taxon>Viridiplantae</taxon>
        <taxon>Streptophyta</taxon>
        <taxon>Embryophyta</taxon>
        <taxon>Tracheophyta</taxon>
        <taxon>Spermatophyta</taxon>
        <taxon>Magnoliopsida</taxon>
        <taxon>Liliopsida</taxon>
        <taxon>Araceae</taxon>
        <taxon>Aroideae</taxon>
        <taxon>Colocasieae</taxon>
        <taxon>Colocasia</taxon>
    </lineage>
</organism>
<proteinExistence type="predicted"/>
<dbReference type="PANTHER" id="PTHR43542">
    <property type="entry name" value="METHYLTRANSFERASE"/>
    <property type="match status" value="1"/>
</dbReference>
<gene>
    <name evidence="3" type="ORF">Taro_026802</name>
</gene>
<dbReference type="Pfam" id="PF03602">
    <property type="entry name" value="Cons_hypoth95"/>
    <property type="match status" value="1"/>
</dbReference>
<evidence type="ECO:0000256" key="1">
    <source>
        <dbReference type="ARBA" id="ARBA00022603"/>
    </source>
</evidence>
<dbReference type="EMBL" id="NMUH01001639">
    <property type="protein sequence ID" value="MQL94144.1"/>
    <property type="molecule type" value="Genomic_DNA"/>
</dbReference>
<dbReference type="GO" id="GO:0008168">
    <property type="term" value="F:methyltransferase activity"/>
    <property type="evidence" value="ECO:0007669"/>
    <property type="project" value="UniProtKB-KW"/>
</dbReference>
<comment type="caution">
    <text evidence="3">The sequence shown here is derived from an EMBL/GenBank/DDBJ whole genome shotgun (WGS) entry which is preliminary data.</text>
</comment>
<keyword evidence="1" id="KW-0489">Methyltransferase</keyword>
<evidence type="ECO:0000313" key="4">
    <source>
        <dbReference type="Proteomes" id="UP000652761"/>
    </source>
</evidence>
<sequence>MPGIPAAMPCTHVGVGRGVDGSFDYISVTPPYTAVDYGILMEQLGRSPLVGKESFIVVEYPLRTFMAESCGYLVKALLNGTTSNMRLRGADSLSLSTRMLLMPLTQRQKPYG</sequence>
<dbReference type="GO" id="GO:0031167">
    <property type="term" value="P:rRNA methylation"/>
    <property type="evidence" value="ECO:0007669"/>
    <property type="project" value="InterPro"/>
</dbReference>
<name>A0A843VLP5_COLES</name>
<dbReference type="AlphaFoldDB" id="A0A843VLP5"/>
<accession>A0A843VLP5</accession>
<keyword evidence="2" id="KW-0808">Transferase</keyword>